<organism evidence="2 3">
    <name type="scientific">Virgibacillus chiguensis</name>
    <dbReference type="NCBI Taxonomy" id="411959"/>
    <lineage>
        <taxon>Bacteria</taxon>
        <taxon>Bacillati</taxon>
        <taxon>Bacillota</taxon>
        <taxon>Bacilli</taxon>
        <taxon>Bacillales</taxon>
        <taxon>Bacillaceae</taxon>
        <taxon>Virgibacillus</taxon>
    </lineage>
</organism>
<dbReference type="OrthoDB" id="9795531at2"/>
<sequence>MKKPNVIVYISTNCKACEEVIEFLQEWTIMYQTKNVNENPSNMKELQSFGVFGTPAIFIDGKEEPILGFQKNKLKYSLGIINKEITHYSSLFDGYIEEKNNDHRF</sequence>
<evidence type="ECO:0000313" key="3">
    <source>
        <dbReference type="Proteomes" id="UP000184079"/>
    </source>
</evidence>
<protein>
    <submittedName>
        <fullName evidence="2">Glutaredoxin</fullName>
    </submittedName>
</protein>
<proteinExistence type="predicted"/>
<reference evidence="3" key="1">
    <citation type="submission" date="2016-11" db="EMBL/GenBank/DDBJ databases">
        <authorList>
            <person name="Varghese N."/>
            <person name="Submissions S."/>
        </authorList>
    </citation>
    <scope>NUCLEOTIDE SEQUENCE [LARGE SCALE GENOMIC DNA]</scope>
    <source>
        <strain evidence="3">CGMCC 1.6496</strain>
    </source>
</reference>
<dbReference type="PROSITE" id="PS51354">
    <property type="entry name" value="GLUTAREDOXIN_2"/>
    <property type="match status" value="1"/>
</dbReference>
<dbReference type="Proteomes" id="UP000184079">
    <property type="component" value="Unassembled WGS sequence"/>
</dbReference>
<dbReference type="InterPro" id="IPR002109">
    <property type="entry name" value="Glutaredoxin"/>
</dbReference>
<evidence type="ECO:0000313" key="2">
    <source>
        <dbReference type="EMBL" id="SHH97036.1"/>
    </source>
</evidence>
<feature type="domain" description="Glutaredoxin" evidence="1">
    <location>
        <begin position="6"/>
        <end position="62"/>
    </location>
</feature>
<gene>
    <name evidence="2" type="ORF">SAMN05421807_12410</name>
</gene>
<dbReference type="InterPro" id="IPR036249">
    <property type="entry name" value="Thioredoxin-like_sf"/>
</dbReference>
<dbReference type="SUPFAM" id="SSF52833">
    <property type="entry name" value="Thioredoxin-like"/>
    <property type="match status" value="1"/>
</dbReference>
<dbReference type="AlphaFoldDB" id="A0A1M5XB77"/>
<keyword evidence="3" id="KW-1185">Reference proteome</keyword>
<dbReference type="Gene3D" id="3.40.30.10">
    <property type="entry name" value="Glutaredoxin"/>
    <property type="match status" value="1"/>
</dbReference>
<name>A0A1M5XB77_9BACI</name>
<accession>A0A1M5XB77</accession>
<evidence type="ECO:0000259" key="1">
    <source>
        <dbReference type="Pfam" id="PF00462"/>
    </source>
</evidence>
<dbReference type="RefSeq" id="WP_073013040.1">
    <property type="nucleotide sequence ID" value="NZ_FQXD01000024.1"/>
</dbReference>
<dbReference type="EMBL" id="FQXD01000024">
    <property type="protein sequence ID" value="SHH97036.1"/>
    <property type="molecule type" value="Genomic_DNA"/>
</dbReference>
<dbReference type="Pfam" id="PF00462">
    <property type="entry name" value="Glutaredoxin"/>
    <property type="match status" value="1"/>
</dbReference>
<dbReference type="CDD" id="cd02976">
    <property type="entry name" value="NrdH"/>
    <property type="match status" value="1"/>
</dbReference>